<name>A0ABT5VF06_9BACI</name>
<dbReference type="PANTHER" id="PTHR13707">
    <property type="entry name" value="KETOACID-COENZYME A TRANSFERASE"/>
    <property type="match status" value="1"/>
</dbReference>
<evidence type="ECO:0000256" key="1">
    <source>
        <dbReference type="ARBA" id="ARBA00022679"/>
    </source>
</evidence>
<dbReference type="PANTHER" id="PTHR13707:SF60">
    <property type="entry name" value="ACETATE COA-TRANSFERASE SUBUNIT ALPHA"/>
    <property type="match status" value="1"/>
</dbReference>
<sequence>MSHQKVRSKENILDYVSSSSTIMIGGFGGVGTPPTAIDVLLHSDIDSLTIISNDAGFPDIGIGRLVCHHKAAKMITTHIGSNPVAGRLMNENKLEIEFVPQGTFAERVRAGGVGLGGILVDSGLQSYNSSSKNTVKIDNKIYYLERPLTAEVSFIYAKKADTFGNLIYDKTARNMNPLMAMAGEVTIAEVEEIVPAGSLDPELIVTPGVFVDVIVESEGVNWKWVWE</sequence>
<dbReference type="SMART" id="SM00882">
    <property type="entry name" value="CoA_trans"/>
    <property type="match status" value="1"/>
</dbReference>
<dbReference type="Gene3D" id="3.40.1080.10">
    <property type="entry name" value="Glutaconate Coenzyme A-transferase"/>
    <property type="match status" value="1"/>
</dbReference>
<evidence type="ECO:0000313" key="2">
    <source>
        <dbReference type="EMBL" id="MDE5412799.1"/>
    </source>
</evidence>
<dbReference type="InterPro" id="IPR012792">
    <property type="entry name" value="3-oxoacid_CoA-transf_A"/>
</dbReference>
<keyword evidence="3" id="KW-1185">Reference proteome</keyword>
<gene>
    <name evidence="2" type="ORF">N7Z68_05335</name>
</gene>
<dbReference type="InterPro" id="IPR037171">
    <property type="entry name" value="NagB/RpiA_transferase-like"/>
</dbReference>
<dbReference type="SUPFAM" id="SSF100950">
    <property type="entry name" value="NagB/RpiA/CoA transferase-like"/>
    <property type="match status" value="1"/>
</dbReference>
<evidence type="ECO:0000313" key="3">
    <source>
        <dbReference type="Proteomes" id="UP001148125"/>
    </source>
</evidence>
<dbReference type="InterPro" id="IPR004165">
    <property type="entry name" value="CoA_trans_fam_I"/>
</dbReference>
<dbReference type="Proteomes" id="UP001148125">
    <property type="component" value="Unassembled WGS sequence"/>
</dbReference>
<dbReference type="NCBIfam" id="TIGR02429">
    <property type="entry name" value="pcaI_scoA_fam"/>
    <property type="match status" value="1"/>
</dbReference>
<keyword evidence="1 2" id="KW-0808">Transferase</keyword>
<dbReference type="RefSeq" id="WP_275117435.1">
    <property type="nucleotide sequence ID" value="NZ_JAOTPO010000003.1"/>
</dbReference>
<organism evidence="2 3">
    <name type="scientific">Alkalihalobacterium chitinilyticum</name>
    <dbReference type="NCBI Taxonomy" id="2980103"/>
    <lineage>
        <taxon>Bacteria</taxon>
        <taxon>Bacillati</taxon>
        <taxon>Bacillota</taxon>
        <taxon>Bacilli</taxon>
        <taxon>Bacillales</taxon>
        <taxon>Bacillaceae</taxon>
        <taxon>Alkalihalobacterium</taxon>
    </lineage>
</organism>
<dbReference type="EMBL" id="JAOTPO010000003">
    <property type="protein sequence ID" value="MDE5412799.1"/>
    <property type="molecule type" value="Genomic_DNA"/>
</dbReference>
<protein>
    <submittedName>
        <fullName evidence="2">CoA transferase subunit A</fullName>
    </submittedName>
</protein>
<proteinExistence type="predicted"/>
<accession>A0ABT5VF06</accession>
<dbReference type="GO" id="GO:0016740">
    <property type="term" value="F:transferase activity"/>
    <property type="evidence" value="ECO:0007669"/>
    <property type="project" value="UniProtKB-KW"/>
</dbReference>
<reference evidence="2" key="1">
    <citation type="submission" date="2024-05" db="EMBL/GenBank/DDBJ databases">
        <title>Alkalihalobacillus sp. strain MEB203 novel alkaliphilic bacterium from Lonar Lake, India.</title>
        <authorList>
            <person name="Joshi A."/>
            <person name="Thite S."/>
            <person name="Mengade P."/>
        </authorList>
    </citation>
    <scope>NUCLEOTIDE SEQUENCE</scope>
    <source>
        <strain evidence="2">MEB 203</strain>
    </source>
</reference>
<comment type="caution">
    <text evidence="2">The sequence shown here is derived from an EMBL/GenBank/DDBJ whole genome shotgun (WGS) entry which is preliminary data.</text>
</comment>
<dbReference type="Pfam" id="PF01144">
    <property type="entry name" value="CoA_trans"/>
    <property type="match status" value="1"/>
</dbReference>